<dbReference type="CTD" id="3772073"/>
<dbReference type="InterPro" id="IPR006601">
    <property type="entry name" value="Uncharacterised_DM11_DROME"/>
</dbReference>
<keyword evidence="3" id="KW-1185">Reference proteome</keyword>
<dbReference type="OrthoDB" id="7975395at2759"/>
<proteinExistence type="predicted"/>
<reference evidence="2" key="3">
    <citation type="submission" date="2025-05" db="UniProtKB">
        <authorList>
            <consortium name="EnsemblMetazoa"/>
        </authorList>
    </citation>
    <scope>IDENTIFICATION</scope>
</reference>
<dbReference type="RefSeq" id="XP_016970849.1">
    <property type="nucleotide sequence ID" value="XM_017115360.1"/>
</dbReference>
<accession>A0A6P4E336</accession>
<dbReference type="EnsemblMetazoa" id="XM_017115360.1">
    <property type="protein sequence ID" value="XP_016970849.1"/>
    <property type="gene ID" value="LOC108038532"/>
</dbReference>
<reference evidence="4" key="2">
    <citation type="submission" date="2025-04" db="UniProtKB">
        <authorList>
            <consortium name="RefSeq"/>
        </authorList>
    </citation>
    <scope>IDENTIFICATION</scope>
</reference>
<dbReference type="GeneID" id="108038532"/>
<feature type="chain" id="PRO_5027954388" evidence="1">
    <location>
        <begin position="24"/>
        <end position="202"/>
    </location>
</feature>
<gene>
    <name evidence="4" type="primary">LOC108038532</name>
    <name evidence="2" type="synonym">108038532</name>
</gene>
<name>A0A6P4E336_DRORH</name>
<evidence type="ECO:0000256" key="1">
    <source>
        <dbReference type="SAM" id="SignalP"/>
    </source>
</evidence>
<keyword evidence="1" id="KW-0732">Signal</keyword>
<protein>
    <submittedName>
        <fullName evidence="4">Uncharacterized protein LOC108038532</fullName>
    </submittedName>
</protein>
<organism evidence="4">
    <name type="scientific">Drosophila rhopaloa</name>
    <name type="common">Fruit fly</name>
    <dbReference type="NCBI Taxonomy" id="1041015"/>
    <lineage>
        <taxon>Eukaryota</taxon>
        <taxon>Metazoa</taxon>
        <taxon>Ecdysozoa</taxon>
        <taxon>Arthropoda</taxon>
        <taxon>Hexapoda</taxon>
        <taxon>Insecta</taxon>
        <taxon>Pterygota</taxon>
        <taxon>Neoptera</taxon>
        <taxon>Endopterygota</taxon>
        <taxon>Diptera</taxon>
        <taxon>Brachycera</taxon>
        <taxon>Muscomorpha</taxon>
        <taxon>Ephydroidea</taxon>
        <taxon>Drosophilidae</taxon>
        <taxon>Drosophila</taxon>
        <taxon>Sophophora</taxon>
    </lineage>
</organism>
<evidence type="ECO:0000313" key="4">
    <source>
        <dbReference type="RefSeq" id="XP_016970849.1"/>
    </source>
</evidence>
<dbReference type="Proteomes" id="UP001652680">
    <property type="component" value="Unassembled WGS sequence"/>
</dbReference>
<evidence type="ECO:0000313" key="2">
    <source>
        <dbReference type="EnsemblMetazoa" id="XP_016970849.1"/>
    </source>
</evidence>
<dbReference type="SMART" id="SM00675">
    <property type="entry name" value="DM11"/>
    <property type="match status" value="1"/>
</dbReference>
<sequence length="202" mass="23633">MDLIYFLLWQALILLKIVNPSFEINYEYVFEDEDVFSKCQDKPPGFLDVDKLFDLSLMHFEMHPDGLHITGNLTTWWDVEPTDRIEGSLNILHLDRGTWQPTILNLKVRDFCKIFYDPKQFWYTSFAKYIINNEDALTKCFNNKGTVYYLEPYIMKAYAGTGMTMPSGRNRMILTLVAVDENNVKRPNGICTEIMGEFVKVK</sequence>
<dbReference type="AlphaFoldDB" id="A0A6P4E336"/>
<feature type="signal peptide" evidence="1">
    <location>
        <begin position="1"/>
        <end position="23"/>
    </location>
</feature>
<reference evidence="3" key="1">
    <citation type="journal article" date="2021" name="Elife">
        <title>Highly contiguous assemblies of 101 drosophilid genomes.</title>
        <authorList>
            <person name="Kim B.Y."/>
            <person name="Wang J.R."/>
            <person name="Miller D.E."/>
            <person name="Barmina O."/>
            <person name="Delaney E."/>
            <person name="Thompson A."/>
            <person name="Comeault A.A."/>
            <person name="Peede D."/>
            <person name="D'Agostino E.R."/>
            <person name="Pelaez J."/>
            <person name="Aguilar J.M."/>
            <person name="Haji D."/>
            <person name="Matsunaga T."/>
            <person name="Armstrong E.E."/>
            <person name="Zych M."/>
            <person name="Ogawa Y."/>
            <person name="Stamenkovic-Radak M."/>
            <person name="Jelic M."/>
            <person name="Veselinovic M.S."/>
            <person name="Tanaskovic M."/>
            <person name="Eric P."/>
            <person name="Gao J.J."/>
            <person name="Katoh T.K."/>
            <person name="Toda M.J."/>
            <person name="Watabe H."/>
            <person name="Watada M."/>
            <person name="Davis J.S."/>
            <person name="Moyle L.C."/>
            <person name="Manoli G."/>
            <person name="Bertolini E."/>
            <person name="Kostal V."/>
            <person name="Hawley R.S."/>
            <person name="Takahashi A."/>
            <person name="Jones C.D."/>
            <person name="Price D.K."/>
            <person name="Whiteman N."/>
            <person name="Kopp A."/>
            <person name="Matute D.R."/>
            <person name="Petrov D.A."/>
        </authorList>
    </citation>
    <scope>NUCLEOTIDE SEQUENCE [LARGE SCALE GENOMIC DNA]</scope>
</reference>
<evidence type="ECO:0000313" key="3">
    <source>
        <dbReference type="Proteomes" id="UP001652680"/>
    </source>
</evidence>